<gene>
    <name evidence="1" type="ORF">QFC20_006936</name>
</gene>
<comment type="caution">
    <text evidence="1">The sequence shown here is derived from an EMBL/GenBank/DDBJ whole genome shotgun (WGS) entry which is preliminary data.</text>
</comment>
<proteinExistence type="predicted"/>
<sequence length="256" mass="28867">MPEDAPTGHTCFNPAFPRPPLGYKIDVDKPMQLTPLGQFTTILVSIDICHDCWVYALCNFNVSMVNQWSAEHTVSSPAAVALGGLTRFAGLVNSVTHPMFNDPNPPAFREGRSIIEITGHEARKGTRARKPRLTYVVQYRILDDPRTSPPIRLPEFKPRQYAGAYKKVTEYWYGNKHPFYQCPLRPIHLGSVHPFCKHRHLEQVALRRVRRSSMPSPEQKASRVEGWNDEGGSSGARGLRLNGEEGIAIALRLYHL</sequence>
<reference evidence="1" key="1">
    <citation type="submission" date="2023-04" db="EMBL/GenBank/DDBJ databases">
        <title>Draft Genome sequencing of Naganishia species isolated from polar environments using Oxford Nanopore Technology.</title>
        <authorList>
            <person name="Leo P."/>
            <person name="Venkateswaran K."/>
        </authorList>
    </citation>
    <scope>NUCLEOTIDE SEQUENCE</scope>
    <source>
        <strain evidence="1">MNA-CCFEE 5262</strain>
    </source>
</reference>
<organism evidence="1 2">
    <name type="scientific">Naganishia adeliensis</name>
    <dbReference type="NCBI Taxonomy" id="92952"/>
    <lineage>
        <taxon>Eukaryota</taxon>
        <taxon>Fungi</taxon>
        <taxon>Dikarya</taxon>
        <taxon>Basidiomycota</taxon>
        <taxon>Agaricomycotina</taxon>
        <taxon>Tremellomycetes</taxon>
        <taxon>Filobasidiales</taxon>
        <taxon>Filobasidiaceae</taxon>
        <taxon>Naganishia</taxon>
    </lineage>
</organism>
<keyword evidence="2" id="KW-1185">Reference proteome</keyword>
<dbReference type="EMBL" id="JASBWS010000140">
    <property type="protein sequence ID" value="KAJ9094308.1"/>
    <property type="molecule type" value="Genomic_DNA"/>
</dbReference>
<dbReference type="Proteomes" id="UP001230649">
    <property type="component" value="Unassembled WGS sequence"/>
</dbReference>
<name>A0ACC2V5B4_9TREE</name>
<accession>A0ACC2V5B4</accession>
<protein>
    <submittedName>
        <fullName evidence="1">Uncharacterized protein</fullName>
    </submittedName>
</protein>
<evidence type="ECO:0000313" key="2">
    <source>
        <dbReference type="Proteomes" id="UP001230649"/>
    </source>
</evidence>
<evidence type="ECO:0000313" key="1">
    <source>
        <dbReference type="EMBL" id="KAJ9094308.1"/>
    </source>
</evidence>